<evidence type="ECO:0000313" key="3">
    <source>
        <dbReference type="Proteomes" id="UP000000271"/>
    </source>
</evidence>
<sequence length="59" mass="6519">MQIKTRILLAVALYVLLSVADLLSAGSVEWEWNLLTTAVAMVLSWFVIEIVPSSNRQAS</sequence>
<dbReference type="RefSeq" id="WP_013171880.1">
    <property type="nucleotide sequence ID" value="NC_014219.1"/>
</dbReference>
<evidence type="ECO:0000313" key="2">
    <source>
        <dbReference type="EMBL" id="ADH98455.1"/>
    </source>
</evidence>
<organism evidence="2 3">
    <name type="scientific">Bacillus selenitireducens (strain ATCC 700615 / DSM 15326 / MLS10)</name>
    <dbReference type="NCBI Taxonomy" id="439292"/>
    <lineage>
        <taxon>Bacteria</taxon>
        <taxon>Bacillati</taxon>
        <taxon>Bacillota</taxon>
        <taxon>Bacilli</taxon>
        <taxon>Bacillales</taxon>
        <taxon>Bacillaceae</taxon>
        <taxon>Salisediminibacterium</taxon>
    </lineage>
</organism>
<keyword evidence="3" id="KW-1185">Reference proteome</keyword>
<dbReference type="Proteomes" id="UP000000271">
    <property type="component" value="Chromosome"/>
</dbReference>
<keyword evidence="1" id="KW-0812">Transmembrane</keyword>
<dbReference type="AlphaFoldDB" id="D6Y064"/>
<dbReference type="KEGG" id="bse:Bsel_0933"/>
<gene>
    <name evidence="2" type="ordered locus">Bsel_0933</name>
</gene>
<dbReference type="STRING" id="439292.Bsel_0933"/>
<evidence type="ECO:0000256" key="1">
    <source>
        <dbReference type="SAM" id="Phobius"/>
    </source>
</evidence>
<feature type="transmembrane region" description="Helical" evidence="1">
    <location>
        <begin position="32"/>
        <end position="51"/>
    </location>
</feature>
<protein>
    <submittedName>
        <fullName evidence="2">Uncharacterized protein</fullName>
    </submittedName>
</protein>
<dbReference type="HOGENOM" id="CLU_2950583_0_0_9"/>
<keyword evidence="1" id="KW-1133">Transmembrane helix</keyword>
<dbReference type="EMBL" id="CP001791">
    <property type="protein sequence ID" value="ADH98455.1"/>
    <property type="molecule type" value="Genomic_DNA"/>
</dbReference>
<name>D6Y064_BACIE</name>
<reference evidence="2" key="1">
    <citation type="submission" date="2009-10" db="EMBL/GenBank/DDBJ databases">
        <title>Complete sequence of Bacillus selenitireducens MLS10.</title>
        <authorList>
            <consortium name="US DOE Joint Genome Institute"/>
            <person name="Lucas S."/>
            <person name="Copeland A."/>
            <person name="Lapidus A."/>
            <person name="Glavina del Rio T."/>
            <person name="Dalin E."/>
            <person name="Tice H."/>
            <person name="Bruce D."/>
            <person name="Goodwin L."/>
            <person name="Pitluck S."/>
            <person name="Sims D."/>
            <person name="Brettin T."/>
            <person name="Detter J.C."/>
            <person name="Han C."/>
            <person name="Larimer F."/>
            <person name="Land M."/>
            <person name="Hauser L."/>
            <person name="Kyrpides N."/>
            <person name="Ovchinnikova G."/>
            <person name="Stolz J."/>
        </authorList>
    </citation>
    <scope>NUCLEOTIDE SEQUENCE [LARGE SCALE GENOMIC DNA]</scope>
    <source>
        <strain evidence="2">MLS10</strain>
    </source>
</reference>
<proteinExistence type="predicted"/>
<accession>D6Y064</accession>
<keyword evidence="1" id="KW-0472">Membrane</keyword>